<gene>
    <name evidence="10" type="ORF">SDC9_158759</name>
</gene>
<comment type="caution">
    <text evidence="10">The sequence shown here is derived from an EMBL/GenBank/DDBJ whole genome shotgun (WGS) entry which is preliminary data.</text>
</comment>
<evidence type="ECO:0000313" key="10">
    <source>
        <dbReference type="EMBL" id="MPN11458.1"/>
    </source>
</evidence>
<evidence type="ECO:0000256" key="7">
    <source>
        <dbReference type="ARBA" id="ARBA00023098"/>
    </source>
</evidence>
<keyword evidence="5" id="KW-0560">Oxidoreductase</keyword>
<keyword evidence="3" id="KW-0479">Metal-binding</keyword>
<evidence type="ECO:0000256" key="6">
    <source>
        <dbReference type="ARBA" id="ARBA00023027"/>
    </source>
</evidence>
<dbReference type="AlphaFoldDB" id="A0A645FAQ6"/>
<protein>
    <submittedName>
        <fullName evidence="10">Uncharacterized protein</fullName>
    </submittedName>
</protein>
<dbReference type="GO" id="GO:0016491">
    <property type="term" value="F:oxidoreductase activity"/>
    <property type="evidence" value="ECO:0007669"/>
    <property type="project" value="UniProtKB-KW"/>
</dbReference>
<dbReference type="EMBL" id="VSSQ01057676">
    <property type="protein sequence ID" value="MPN11458.1"/>
    <property type="molecule type" value="Genomic_DNA"/>
</dbReference>
<evidence type="ECO:0000256" key="3">
    <source>
        <dbReference type="ARBA" id="ARBA00022723"/>
    </source>
</evidence>
<dbReference type="GO" id="GO:0008654">
    <property type="term" value="P:phospholipid biosynthetic process"/>
    <property type="evidence" value="ECO:0007669"/>
    <property type="project" value="UniProtKB-KW"/>
</dbReference>
<dbReference type="Gene3D" id="3.40.50.1970">
    <property type="match status" value="1"/>
</dbReference>
<dbReference type="SUPFAM" id="SSF56796">
    <property type="entry name" value="Dehydroquinate synthase-like"/>
    <property type="match status" value="1"/>
</dbReference>
<reference evidence="10" key="1">
    <citation type="submission" date="2019-08" db="EMBL/GenBank/DDBJ databases">
        <authorList>
            <person name="Kucharzyk K."/>
            <person name="Murdoch R.W."/>
            <person name="Higgins S."/>
            <person name="Loffler F."/>
        </authorList>
    </citation>
    <scope>NUCLEOTIDE SEQUENCE</scope>
</reference>
<accession>A0A645FAQ6</accession>
<evidence type="ECO:0000256" key="4">
    <source>
        <dbReference type="ARBA" id="ARBA00022857"/>
    </source>
</evidence>
<keyword evidence="4" id="KW-0521">NADP</keyword>
<keyword evidence="2" id="KW-0444">Lipid biosynthesis</keyword>
<organism evidence="10">
    <name type="scientific">bioreactor metagenome</name>
    <dbReference type="NCBI Taxonomy" id="1076179"/>
    <lineage>
        <taxon>unclassified sequences</taxon>
        <taxon>metagenomes</taxon>
        <taxon>ecological metagenomes</taxon>
    </lineage>
</organism>
<keyword evidence="1" id="KW-0963">Cytoplasm</keyword>
<evidence type="ECO:0000256" key="2">
    <source>
        <dbReference type="ARBA" id="ARBA00022516"/>
    </source>
</evidence>
<dbReference type="Pfam" id="PF13685">
    <property type="entry name" value="Fe-ADH_2"/>
    <property type="match status" value="1"/>
</dbReference>
<keyword evidence="7" id="KW-0443">Lipid metabolism</keyword>
<evidence type="ECO:0000256" key="8">
    <source>
        <dbReference type="ARBA" id="ARBA00023209"/>
    </source>
</evidence>
<keyword evidence="8" id="KW-0594">Phospholipid biosynthesis</keyword>
<evidence type="ECO:0000256" key="9">
    <source>
        <dbReference type="ARBA" id="ARBA00023264"/>
    </source>
</evidence>
<evidence type="ECO:0000256" key="1">
    <source>
        <dbReference type="ARBA" id="ARBA00022490"/>
    </source>
</evidence>
<keyword evidence="6" id="KW-0520">NAD</keyword>
<proteinExistence type="predicted"/>
<keyword evidence="9" id="KW-1208">Phospholipid metabolism</keyword>
<evidence type="ECO:0000256" key="5">
    <source>
        <dbReference type="ARBA" id="ARBA00023002"/>
    </source>
</evidence>
<name>A0A645FAQ6_9ZZZZ</name>
<dbReference type="GO" id="GO:0046872">
    <property type="term" value="F:metal ion binding"/>
    <property type="evidence" value="ECO:0007669"/>
    <property type="project" value="UniProtKB-KW"/>
</dbReference>
<dbReference type="InterPro" id="IPR032837">
    <property type="entry name" value="G1PDH"/>
</dbReference>
<sequence>MFESEHEPDMTDFSAMTIPELLSEQSHLCACGRSHDTELKYVRIESGAVRHLPEALNKLSVSRPFIVFDQNTYQAAGKKVKEELDQAGIKYSQFVFEPTPLKMEPDEYAVGALAVGFTLPCLRFRQVTAPDQEVAPPVADAGRIGSGKTGRKVQRRGEVSVLPRILQHREKNLLLV</sequence>